<dbReference type="RefSeq" id="WP_014578122.1">
    <property type="nucleotide sequence ID" value="NZ_CP076686.1"/>
</dbReference>
<dbReference type="InterPro" id="IPR027417">
    <property type="entry name" value="P-loop_NTPase"/>
</dbReference>
<protein>
    <submittedName>
        <fullName evidence="1">ATP-binding protein</fullName>
    </submittedName>
</protein>
<gene>
    <name evidence="1" type="ORF">KQ249_18420</name>
</gene>
<dbReference type="SUPFAM" id="SSF52540">
    <property type="entry name" value="P-loop containing nucleoside triphosphate hydrolases"/>
    <property type="match status" value="1"/>
</dbReference>
<proteinExistence type="predicted"/>
<dbReference type="GeneID" id="78561441"/>
<keyword evidence="1" id="KW-0547">Nucleotide-binding</keyword>
<dbReference type="Proteomes" id="UP000683442">
    <property type="component" value="Chromosome"/>
</dbReference>
<keyword evidence="2" id="KW-1185">Reference proteome</keyword>
<evidence type="ECO:0000313" key="1">
    <source>
        <dbReference type="EMBL" id="QWV12619.1"/>
    </source>
</evidence>
<sequence>MKGNLLGDIRAENDLQMLESAFLETSDYKAILESGDRCLVVGRRGTGKSALVYRLNKHIRAQAKTFVINVAPEEEQMIGLRSAFAKFSEKFAYVKAASKLCWRYAVYMEIISAVNGHYKLGKLLDHVVIQPYINEWKTSGRTVTVRLRKKIKSVMSELDAPEEIIGDLSDKLDLDTLEHALYSVFSKADQKIVILADRLDEGYSPDVVGIGVIDGFVQALIDLNSKYSRNVRAIAFLRDNMFRSIVINDPDFTRNIEGQVLRLHWDDYDLFNLVCNRLRIAINSRQENNVKVWNGAVADILKGREGFRVALRLTLYRPRDILVLLNNAFLKASSQDRNTIIVSDIEQSAKSVSENRLYDLFKEYENIFPALQEFVSGFSSGSAELSIEEANSKIRQILEGEFSDPNTQRDVIVLEKPHKVLQRLYGIGFVGIYDERSSSFVFCHDGRELSKEIGESSRLLVHPCYWLALNLKQKELSIQDAEDIHDEYDIEVSSISQEQRAATIGRIIEEIKEIPEGRGGAHDFEEWCYQAIKLVFAGSLVNIEMHPNKNKLQQRDIVATNMSNNSFWQRVFDDYKVRQVVFEIKNYEGLTAADYRQVNSYLHNDYGNLAFIVCRDPDNNLNALVGRKSFILSIKKWSSKYHTSIW</sequence>
<dbReference type="InterPro" id="IPR059206">
    <property type="entry name" value="Sll1717-like"/>
</dbReference>
<dbReference type="NCBIfam" id="NF047389">
    <property type="entry name" value="ATPase_Sll1717"/>
    <property type="match status" value="1"/>
</dbReference>
<name>A0ABX8IJU7_9GAMM</name>
<dbReference type="GO" id="GO:0005524">
    <property type="term" value="F:ATP binding"/>
    <property type="evidence" value="ECO:0007669"/>
    <property type="project" value="UniProtKB-KW"/>
</dbReference>
<dbReference type="EMBL" id="CP076686">
    <property type="protein sequence ID" value="QWV12619.1"/>
    <property type="molecule type" value="Genomic_DNA"/>
</dbReference>
<organism evidence="1 2">
    <name type="scientific">Marinobacter adhaerens</name>
    <dbReference type="NCBI Taxonomy" id="1033846"/>
    <lineage>
        <taxon>Bacteria</taxon>
        <taxon>Pseudomonadati</taxon>
        <taxon>Pseudomonadota</taxon>
        <taxon>Gammaproteobacteria</taxon>
        <taxon>Pseudomonadales</taxon>
        <taxon>Marinobacteraceae</taxon>
        <taxon>Marinobacter</taxon>
    </lineage>
</organism>
<accession>A0ABX8IJU7</accession>
<evidence type="ECO:0000313" key="2">
    <source>
        <dbReference type="Proteomes" id="UP000683442"/>
    </source>
</evidence>
<reference evidence="1 2" key="1">
    <citation type="submission" date="2021-06" db="EMBL/GenBank/DDBJ databases">
        <title>Microbial metabolic specificity influences pelagic lipid remineralization.</title>
        <authorList>
            <person name="Behrendt L."/>
            <person name="Hunter J.E."/>
            <person name="Alcolombri U."/>
            <person name="Smriga S."/>
            <person name="Mincer T."/>
            <person name="Lowenstein D.P."/>
            <person name="Peaudecerf F.J."/>
            <person name="Fernandez V.I."/>
            <person name="Fredricks H."/>
            <person name="Almblad H."/>
            <person name="Harrison J.J."/>
            <person name="Stocker R."/>
            <person name="Van Mooy B.A.S."/>
        </authorList>
    </citation>
    <scope>NUCLEOTIDE SEQUENCE [LARGE SCALE GENOMIC DNA]</scope>
    <source>
        <strain evidence="1 2">HP15-B</strain>
    </source>
</reference>
<keyword evidence="1" id="KW-0067">ATP-binding</keyword>